<dbReference type="Proteomes" id="UP000575083">
    <property type="component" value="Unassembled WGS sequence"/>
</dbReference>
<proteinExistence type="inferred from homology"/>
<comment type="caution">
    <text evidence="3">The sequence shown here is derived from an EMBL/GenBank/DDBJ whole genome shotgun (WGS) entry which is preliminary data.</text>
</comment>
<keyword evidence="2" id="KW-0732">Signal</keyword>
<reference evidence="3 4" key="1">
    <citation type="submission" date="2020-08" db="EMBL/GenBank/DDBJ databases">
        <title>Functional genomics of gut bacteria from endangered species of beetles.</title>
        <authorList>
            <person name="Carlos-Shanley C."/>
        </authorList>
    </citation>
    <scope>NUCLEOTIDE SEQUENCE [LARGE SCALE GENOMIC DNA]</scope>
    <source>
        <strain evidence="3 4">S00198</strain>
    </source>
</reference>
<dbReference type="PANTHER" id="PTHR42928:SF5">
    <property type="entry name" value="BLR1237 PROTEIN"/>
    <property type="match status" value="1"/>
</dbReference>
<dbReference type="SUPFAM" id="SSF53850">
    <property type="entry name" value="Periplasmic binding protein-like II"/>
    <property type="match status" value="1"/>
</dbReference>
<dbReference type="PANTHER" id="PTHR42928">
    <property type="entry name" value="TRICARBOXYLATE-BINDING PROTEIN"/>
    <property type="match status" value="1"/>
</dbReference>
<dbReference type="Pfam" id="PF03401">
    <property type="entry name" value="TctC"/>
    <property type="match status" value="1"/>
</dbReference>
<gene>
    <name evidence="3" type="ORF">HNP48_001116</name>
</gene>
<dbReference type="AlphaFoldDB" id="A0A7X0U7S5"/>
<keyword evidence="3" id="KW-0675">Receptor</keyword>
<dbReference type="Gene3D" id="3.40.190.150">
    <property type="entry name" value="Bordetella uptake gene, domain 1"/>
    <property type="match status" value="1"/>
</dbReference>
<dbReference type="EMBL" id="JACHLK010000002">
    <property type="protein sequence ID" value="MBB6558452.1"/>
    <property type="molecule type" value="Genomic_DNA"/>
</dbReference>
<protein>
    <submittedName>
        <fullName evidence="3">Tripartite-type tricarboxylate transporter receptor subunit TctC</fullName>
    </submittedName>
</protein>
<dbReference type="PIRSF" id="PIRSF017082">
    <property type="entry name" value="YflP"/>
    <property type="match status" value="1"/>
</dbReference>
<dbReference type="InterPro" id="IPR042100">
    <property type="entry name" value="Bug_dom1"/>
</dbReference>
<dbReference type="InterPro" id="IPR005064">
    <property type="entry name" value="BUG"/>
</dbReference>
<sequence length="328" mass="34037">MGISTKTIRSAGAIGLLALATLSPCAALAQAWPAGPVRLFVGSPPGAPSDITARLFADQLGKLVKQPVVVDNRPGAGNNLAAMAAAKAEPDGATLVLSPDTVLTVNPHIYKNRDFDPKTDLVNVSIIGSFSQMLVCHPSVGVKTVGELVAKSKTERIMYGSGGPGVPGHLATEMFLDAAKTRMEHIPYRGPAPATQAVLAGEVQCGFLATPTVLPHVRAGKLAALAVSSATPSPLAPEVPTLAQALQQPGLDVSFRLVLQAPKATPPAVIAELAKRAQEVMKLPDVRAKLQNSDVTALGTTSAQAQATLNQEMVRWEPVVKRLGLTAD</sequence>
<dbReference type="RefSeq" id="WP_184855890.1">
    <property type="nucleotide sequence ID" value="NZ_JACHLK010000002.1"/>
</dbReference>
<organism evidence="3 4">
    <name type="scientific">Acidovorax soli</name>
    <dbReference type="NCBI Taxonomy" id="592050"/>
    <lineage>
        <taxon>Bacteria</taxon>
        <taxon>Pseudomonadati</taxon>
        <taxon>Pseudomonadota</taxon>
        <taxon>Betaproteobacteria</taxon>
        <taxon>Burkholderiales</taxon>
        <taxon>Comamonadaceae</taxon>
        <taxon>Acidovorax</taxon>
    </lineage>
</organism>
<keyword evidence="4" id="KW-1185">Reference proteome</keyword>
<name>A0A7X0U7S5_9BURK</name>
<accession>A0A7X0U7S5</accession>
<evidence type="ECO:0000256" key="2">
    <source>
        <dbReference type="SAM" id="SignalP"/>
    </source>
</evidence>
<dbReference type="Gene3D" id="3.40.190.10">
    <property type="entry name" value="Periplasmic binding protein-like II"/>
    <property type="match status" value="1"/>
</dbReference>
<feature type="chain" id="PRO_5030799800" evidence="2">
    <location>
        <begin position="32"/>
        <end position="328"/>
    </location>
</feature>
<evidence type="ECO:0000256" key="1">
    <source>
        <dbReference type="ARBA" id="ARBA00006987"/>
    </source>
</evidence>
<feature type="signal peptide" evidence="2">
    <location>
        <begin position="1"/>
        <end position="31"/>
    </location>
</feature>
<evidence type="ECO:0000313" key="3">
    <source>
        <dbReference type="EMBL" id="MBB6558452.1"/>
    </source>
</evidence>
<evidence type="ECO:0000313" key="4">
    <source>
        <dbReference type="Proteomes" id="UP000575083"/>
    </source>
</evidence>
<comment type="similarity">
    <text evidence="1">Belongs to the UPF0065 (bug) family.</text>
</comment>